<reference evidence="2 3" key="1">
    <citation type="journal article" date="2024" name="Front Chem Biol">
        <title>Unveiling the potential of Daldinia eschscholtzii MFLUCC 19-0629 through bioactivity and bioinformatics studies for enhanced sustainable agriculture production.</title>
        <authorList>
            <person name="Brooks S."/>
            <person name="Weaver J.A."/>
            <person name="Klomchit A."/>
            <person name="Alharthi S.A."/>
            <person name="Onlamun T."/>
            <person name="Nurani R."/>
            <person name="Vong T.K."/>
            <person name="Alberti F."/>
            <person name="Greco C."/>
        </authorList>
    </citation>
    <scope>NUCLEOTIDE SEQUENCE [LARGE SCALE GENOMIC DNA]</scope>
    <source>
        <strain evidence="2">MFLUCC 19-0629</strain>
    </source>
</reference>
<dbReference type="AlphaFoldDB" id="A0AAX6MV30"/>
<dbReference type="InterPro" id="IPR052228">
    <property type="entry name" value="Sec_Metab_Biosynth_Oxidored"/>
</dbReference>
<dbReference type="Pfam" id="PF00106">
    <property type="entry name" value="adh_short"/>
    <property type="match status" value="1"/>
</dbReference>
<dbReference type="InterPro" id="IPR002347">
    <property type="entry name" value="SDR_fam"/>
</dbReference>
<sequence>MVKLDVVRSANAALANSATKPYVAVVAGGTSGIGESAVRALAATFADRGDREEDVLHVHIVGRNEEAGRKIVAECSEVCPHGVFQFYKGDLSLLKEVDRVCADIIATEQQAASARGAVAKIDFLVTSQGILSLTAEGTAEGLDKVHSLIYYSRMRFVERLLPLLTASPGAGHVVSVLNSSIKEAIILDDLALRNPKNQKLQTAFTQLSSLTNVFYEEIARRNPGRIALCHDYPGYVPTDLASKSNFPWWLKFLITYIIHPLSRPLWVPFEECGQRILFMASPARFPARRPEDAQETTETPLGSVDGIVPAEGMNGVVGSGAYRVGKDSEAISKGKEYEKVRENGTAEKVYQHTMAVFAEIETNGVFKG</sequence>
<proteinExistence type="predicted"/>
<name>A0AAX6MV30_9PEZI</name>
<organism evidence="2 3">
    <name type="scientific">Daldinia eschscholtzii</name>
    <dbReference type="NCBI Taxonomy" id="292717"/>
    <lineage>
        <taxon>Eukaryota</taxon>
        <taxon>Fungi</taxon>
        <taxon>Dikarya</taxon>
        <taxon>Ascomycota</taxon>
        <taxon>Pezizomycotina</taxon>
        <taxon>Sordariomycetes</taxon>
        <taxon>Xylariomycetidae</taxon>
        <taxon>Xylariales</taxon>
        <taxon>Hypoxylaceae</taxon>
        <taxon>Daldinia</taxon>
    </lineage>
</organism>
<evidence type="ECO:0000313" key="2">
    <source>
        <dbReference type="EMBL" id="KAK6956283.1"/>
    </source>
</evidence>
<dbReference type="PANTHER" id="PTHR47534">
    <property type="entry name" value="YALI0E05731P"/>
    <property type="match status" value="1"/>
</dbReference>
<protein>
    <submittedName>
        <fullName evidence="2">Uncharacterized protein</fullName>
    </submittedName>
</protein>
<evidence type="ECO:0000256" key="1">
    <source>
        <dbReference type="ARBA" id="ARBA00023002"/>
    </source>
</evidence>
<dbReference type="Gene3D" id="3.40.50.720">
    <property type="entry name" value="NAD(P)-binding Rossmann-like Domain"/>
    <property type="match status" value="1"/>
</dbReference>
<dbReference type="EMBL" id="JBANMG010000002">
    <property type="protein sequence ID" value="KAK6956283.1"/>
    <property type="molecule type" value="Genomic_DNA"/>
</dbReference>
<comment type="caution">
    <text evidence="2">The sequence shown here is derived from an EMBL/GenBank/DDBJ whole genome shotgun (WGS) entry which is preliminary data.</text>
</comment>
<keyword evidence="1" id="KW-0560">Oxidoreductase</keyword>
<keyword evidence="3" id="KW-1185">Reference proteome</keyword>
<dbReference type="GO" id="GO:0016491">
    <property type="term" value="F:oxidoreductase activity"/>
    <property type="evidence" value="ECO:0007669"/>
    <property type="project" value="UniProtKB-KW"/>
</dbReference>
<gene>
    <name evidence="2" type="ORF">Daesc_001558</name>
</gene>
<dbReference type="InterPro" id="IPR036291">
    <property type="entry name" value="NAD(P)-bd_dom_sf"/>
</dbReference>
<dbReference type="SUPFAM" id="SSF51735">
    <property type="entry name" value="NAD(P)-binding Rossmann-fold domains"/>
    <property type="match status" value="1"/>
</dbReference>
<dbReference type="PANTHER" id="PTHR47534:SF3">
    <property type="entry name" value="ALCOHOL DEHYDROGENASE-LIKE C-TERMINAL DOMAIN-CONTAINING PROTEIN"/>
    <property type="match status" value="1"/>
</dbReference>
<accession>A0AAX6MV30</accession>
<dbReference type="Proteomes" id="UP001369815">
    <property type="component" value="Unassembled WGS sequence"/>
</dbReference>
<evidence type="ECO:0000313" key="3">
    <source>
        <dbReference type="Proteomes" id="UP001369815"/>
    </source>
</evidence>